<keyword evidence="1" id="KW-1133">Transmembrane helix</keyword>
<evidence type="ECO:0000313" key="2">
    <source>
        <dbReference type="EMBL" id="NMU85805.1"/>
    </source>
</evidence>
<keyword evidence="1" id="KW-0472">Membrane</keyword>
<dbReference type="EMBL" id="JABCLB010002279">
    <property type="protein sequence ID" value="NMU85805.1"/>
    <property type="molecule type" value="Genomic_DNA"/>
</dbReference>
<evidence type="ECO:0000313" key="3">
    <source>
        <dbReference type="Proteomes" id="UP000518904"/>
    </source>
</evidence>
<organism evidence="2 3">
    <name type="scientific">Vibrio parahaemolyticus</name>
    <dbReference type="NCBI Taxonomy" id="670"/>
    <lineage>
        <taxon>Bacteria</taxon>
        <taxon>Pseudomonadati</taxon>
        <taxon>Pseudomonadota</taxon>
        <taxon>Gammaproteobacteria</taxon>
        <taxon>Vibrionales</taxon>
        <taxon>Vibrionaceae</taxon>
        <taxon>Vibrio</taxon>
    </lineage>
</organism>
<dbReference type="InterPro" id="IPR031582">
    <property type="entry name" value="TadF"/>
</dbReference>
<reference evidence="2 3" key="1">
    <citation type="submission" date="2020-04" db="EMBL/GenBank/DDBJ databases">
        <title>Whole-genome sequencing of Vibrio spp. from China reveals different genetic environments of blaCTX-M-14 among diverse lineages.</title>
        <authorList>
            <person name="Zheng Z."/>
            <person name="Ye L."/>
            <person name="Chen S."/>
        </authorList>
    </citation>
    <scope>NUCLEOTIDE SEQUENCE [LARGE SCALE GENOMIC DNA]</scope>
    <source>
        <strain evidence="2 3">Vb0551</strain>
    </source>
</reference>
<evidence type="ECO:0000256" key="1">
    <source>
        <dbReference type="SAM" id="Phobius"/>
    </source>
</evidence>
<accession>A0A7Y0SLU5</accession>
<name>A0A7Y0SLU5_VIBPH</name>
<comment type="caution">
    <text evidence="2">The sequence shown here is derived from an EMBL/GenBank/DDBJ whole genome shotgun (WGS) entry which is preliminary data.</text>
</comment>
<dbReference type="RefSeq" id="WP_141180363.1">
    <property type="nucleotide sequence ID" value="NZ_CP041202.1"/>
</dbReference>
<feature type="transmembrane region" description="Helical" evidence="1">
    <location>
        <begin position="12"/>
        <end position="29"/>
    </location>
</feature>
<dbReference type="Proteomes" id="UP000518904">
    <property type="component" value="Unassembled WGS sequence"/>
</dbReference>
<sequence length="173" mass="19468">MKLRSRQKGSFAIELFFVLIAIVTIFYFMTDLSDKLMTRAKLDRSSFALVNILKERTRYYDERVNLNAIDTSHMQILAARLLGTSPDSIAIKIEALHNKTVWEQFVSTEYENLGCNAVALNEKADLVPVENSVVFPLYQVTLCQKETSWFATLWGNSGGSTMTISSSSVVVGR</sequence>
<gene>
    <name evidence="2" type="ORF">HKB16_23410</name>
</gene>
<dbReference type="Pfam" id="PF16964">
    <property type="entry name" value="TadF"/>
    <property type="match status" value="1"/>
</dbReference>
<keyword evidence="1" id="KW-0812">Transmembrane</keyword>
<proteinExistence type="predicted"/>
<protein>
    <submittedName>
        <fullName evidence="2">Membrane associated secretion system protein</fullName>
    </submittedName>
</protein>
<dbReference type="AlphaFoldDB" id="A0A7Y0SLU5"/>